<dbReference type="AlphaFoldDB" id="A0A8D8MNT2"/>
<dbReference type="EMBL" id="HBUE01319721">
    <property type="protein sequence ID" value="CAG6587389.1"/>
    <property type="molecule type" value="Transcribed_RNA"/>
</dbReference>
<name>A0A8D8MNT2_CULPI</name>
<sequence>MSNMLLISLSNALSEYRPEVSPLSEYWRCFRGGSRPALSFWERLVSLVMGRTFDWCRESSLRGFVRLLLCGGLRMASDFMDRKSSLVMLLRDVVSCSNP</sequence>
<proteinExistence type="predicted"/>
<dbReference type="EMBL" id="HBUE01319719">
    <property type="protein sequence ID" value="CAG6587388.1"/>
    <property type="molecule type" value="Transcribed_RNA"/>
</dbReference>
<evidence type="ECO:0000313" key="1">
    <source>
        <dbReference type="EMBL" id="CAG6535402.1"/>
    </source>
</evidence>
<protein>
    <submittedName>
        <fullName evidence="1">(northern house mosquito) hypothetical protein</fullName>
    </submittedName>
</protein>
<dbReference type="EMBL" id="HBUE01213212">
    <property type="protein sequence ID" value="CAG6535403.1"/>
    <property type="molecule type" value="Transcribed_RNA"/>
</dbReference>
<dbReference type="EMBL" id="HBUE01213210">
    <property type="protein sequence ID" value="CAG6535402.1"/>
    <property type="molecule type" value="Transcribed_RNA"/>
</dbReference>
<accession>A0A8D8MNT2</accession>
<reference evidence="1" key="1">
    <citation type="submission" date="2021-05" db="EMBL/GenBank/DDBJ databases">
        <authorList>
            <person name="Alioto T."/>
            <person name="Alioto T."/>
            <person name="Gomez Garrido J."/>
        </authorList>
    </citation>
    <scope>NUCLEOTIDE SEQUENCE</scope>
</reference>
<organism evidence="1">
    <name type="scientific">Culex pipiens</name>
    <name type="common">House mosquito</name>
    <dbReference type="NCBI Taxonomy" id="7175"/>
    <lineage>
        <taxon>Eukaryota</taxon>
        <taxon>Metazoa</taxon>
        <taxon>Ecdysozoa</taxon>
        <taxon>Arthropoda</taxon>
        <taxon>Hexapoda</taxon>
        <taxon>Insecta</taxon>
        <taxon>Pterygota</taxon>
        <taxon>Neoptera</taxon>
        <taxon>Endopterygota</taxon>
        <taxon>Diptera</taxon>
        <taxon>Nematocera</taxon>
        <taxon>Culicoidea</taxon>
        <taxon>Culicidae</taxon>
        <taxon>Culicinae</taxon>
        <taxon>Culicini</taxon>
        <taxon>Culex</taxon>
        <taxon>Culex</taxon>
    </lineage>
</organism>